<dbReference type="EnsemblPlants" id="evm.model.06.1867">
    <property type="protein sequence ID" value="cds.evm.model.06.1867"/>
    <property type="gene ID" value="evm.TU.06.1867"/>
</dbReference>
<dbReference type="InterPro" id="IPR036397">
    <property type="entry name" value="RNaseH_sf"/>
</dbReference>
<dbReference type="InterPro" id="IPR053151">
    <property type="entry name" value="RNase_H-like"/>
</dbReference>
<reference evidence="2" key="2">
    <citation type="submission" date="2021-03" db="UniProtKB">
        <authorList>
            <consortium name="EnsemblPlants"/>
        </authorList>
    </citation>
    <scope>IDENTIFICATION</scope>
</reference>
<dbReference type="Gene3D" id="3.30.420.10">
    <property type="entry name" value="Ribonuclease H-like superfamily/Ribonuclease H"/>
    <property type="match status" value="1"/>
</dbReference>
<protein>
    <recommendedName>
        <fullName evidence="1">RNase H type-1 domain-containing protein</fullName>
    </recommendedName>
</protein>
<proteinExistence type="predicted"/>
<organism evidence="2 3">
    <name type="scientific">Cannabis sativa</name>
    <name type="common">Hemp</name>
    <name type="synonym">Marijuana</name>
    <dbReference type="NCBI Taxonomy" id="3483"/>
    <lineage>
        <taxon>Eukaryota</taxon>
        <taxon>Viridiplantae</taxon>
        <taxon>Streptophyta</taxon>
        <taxon>Embryophyta</taxon>
        <taxon>Tracheophyta</taxon>
        <taxon>Spermatophyta</taxon>
        <taxon>Magnoliopsida</taxon>
        <taxon>eudicotyledons</taxon>
        <taxon>Gunneridae</taxon>
        <taxon>Pentapetalae</taxon>
        <taxon>rosids</taxon>
        <taxon>fabids</taxon>
        <taxon>Rosales</taxon>
        <taxon>Cannabaceae</taxon>
        <taxon>Cannabis</taxon>
    </lineage>
</organism>
<dbReference type="OMA" id="DINCVIY"/>
<sequence>MINVDTTLNNEGFLMGIGSIVRNSFDQVIAAISKPMKGRFSVKEIEAKAISYCLHWLKDINCVIYFIEIDALNVSQSVHNPPHHYGRFHDLIHDIIYQISSFTGISLSYVCRSANSVAHGLARYALRMDTDIVWRTVCLALIEAIVVDERVH</sequence>
<dbReference type="EMBL" id="UZAU01000619">
    <property type="status" value="NOT_ANNOTATED_CDS"/>
    <property type="molecule type" value="Genomic_DNA"/>
</dbReference>
<dbReference type="InterPro" id="IPR012337">
    <property type="entry name" value="RNaseH-like_sf"/>
</dbReference>
<name>A0A803PW88_CANSA</name>
<dbReference type="SUPFAM" id="SSF53098">
    <property type="entry name" value="Ribonuclease H-like"/>
    <property type="match status" value="1"/>
</dbReference>
<dbReference type="CDD" id="cd06222">
    <property type="entry name" value="RNase_H_like"/>
    <property type="match status" value="1"/>
</dbReference>
<evidence type="ECO:0000259" key="1">
    <source>
        <dbReference type="Pfam" id="PF13456"/>
    </source>
</evidence>
<dbReference type="InterPro" id="IPR002156">
    <property type="entry name" value="RNaseH_domain"/>
</dbReference>
<dbReference type="GO" id="GO:0003676">
    <property type="term" value="F:nucleic acid binding"/>
    <property type="evidence" value="ECO:0007669"/>
    <property type="project" value="InterPro"/>
</dbReference>
<dbReference type="InterPro" id="IPR044730">
    <property type="entry name" value="RNase_H-like_dom_plant"/>
</dbReference>
<dbReference type="PANTHER" id="PTHR47723:SF21">
    <property type="entry name" value="POLYNUCLEOTIDYL TRANSFERASE, RIBONUCLEASE H-LIKE SUPERFAMILY PROTEIN"/>
    <property type="match status" value="1"/>
</dbReference>
<feature type="domain" description="RNase H type-1" evidence="1">
    <location>
        <begin position="3"/>
        <end position="125"/>
    </location>
</feature>
<reference evidence="2" key="1">
    <citation type="submission" date="2018-11" db="EMBL/GenBank/DDBJ databases">
        <authorList>
            <person name="Grassa J C."/>
        </authorList>
    </citation>
    <scope>NUCLEOTIDE SEQUENCE [LARGE SCALE GENOMIC DNA]</scope>
</reference>
<evidence type="ECO:0000313" key="3">
    <source>
        <dbReference type="Proteomes" id="UP000596661"/>
    </source>
</evidence>
<dbReference type="PANTHER" id="PTHR47723">
    <property type="entry name" value="OS05G0353850 PROTEIN"/>
    <property type="match status" value="1"/>
</dbReference>
<dbReference type="GO" id="GO:0004523">
    <property type="term" value="F:RNA-DNA hybrid ribonuclease activity"/>
    <property type="evidence" value="ECO:0007669"/>
    <property type="project" value="InterPro"/>
</dbReference>
<dbReference type="Proteomes" id="UP000596661">
    <property type="component" value="Chromosome 6"/>
</dbReference>
<dbReference type="Pfam" id="PF13456">
    <property type="entry name" value="RVT_3"/>
    <property type="match status" value="1"/>
</dbReference>
<accession>A0A803PW88</accession>
<dbReference type="Gramene" id="evm.model.06.1867">
    <property type="protein sequence ID" value="cds.evm.model.06.1867"/>
    <property type="gene ID" value="evm.TU.06.1867"/>
</dbReference>
<keyword evidence="3" id="KW-1185">Reference proteome</keyword>
<dbReference type="AlphaFoldDB" id="A0A803PW88"/>
<evidence type="ECO:0000313" key="2">
    <source>
        <dbReference type="EnsemblPlants" id="cds.evm.model.06.1867"/>
    </source>
</evidence>